<feature type="active site" description="Proton acceptor" evidence="13">
    <location>
        <position position="170"/>
    </location>
</feature>
<reference evidence="18" key="3">
    <citation type="submission" date="2025-08" db="UniProtKB">
        <authorList>
            <consortium name="Ensembl"/>
        </authorList>
    </citation>
    <scope>IDENTIFICATION</scope>
</reference>
<keyword evidence="10 14" id="KW-0067">ATP-binding</keyword>
<evidence type="ECO:0000256" key="4">
    <source>
        <dbReference type="ARBA" id="ARBA00022527"/>
    </source>
</evidence>
<proteinExistence type="inferred from homology"/>
<dbReference type="InterPro" id="IPR011009">
    <property type="entry name" value="Kinase-like_dom_sf"/>
</dbReference>
<feature type="binding site" evidence="14 15">
    <location>
        <position position="77"/>
    </location>
    <ligand>
        <name>ATP</name>
        <dbReference type="ChEBI" id="CHEBI:30616"/>
    </ligand>
</feature>
<dbReference type="PROSITE" id="PS00108">
    <property type="entry name" value="PROTEIN_KINASE_ST"/>
    <property type="match status" value="2"/>
</dbReference>
<dbReference type="Gene3D" id="3.30.200.20">
    <property type="entry name" value="Phosphorylase Kinase, domain 1"/>
    <property type="match status" value="2"/>
</dbReference>
<dbReference type="SMART" id="SM00220">
    <property type="entry name" value="S_TKc"/>
    <property type="match status" value="2"/>
</dbReference>
<keyword evidence="4" id="KW-0723">Serine/threonine-protein kinase</keyword>
<dbReference type="FunFam" id="1.10.510.10:FF:000041">
    <property type="entry name" value="Ribosomal protein S6 kinase"/>
    <property type="match status" value="1"/>
</dbReference>
<keyword evidence="9" id="KW-0418">Kinase</keyword>
<evidence type="ECO:0000256" key="7">
    <source>
        <dbReference type="ARBA" id="ARBA00022737"/>
    </source>
</evidence>
<feature type="domain" description="AGC-kinase C-terminal" evidence="17">
    <location>
        <begin position="305"/>
        <end position="374"/>
    </location>
</feature>
<dbReference type="EC" id="2.7.11.1" evidence="3"/>
<evidence type="ECO:0000256" key="13">
    <source>
        <dbReference type="PIRSR" id="PIRSR000606-50"/>
    </source>
</evidence>
<gene>
    <name evidence="18" type="primary">RPS6KA3</name>
</gene>
<dbReference type="FunFam" id="3.30.200.20:FF:000013">
    <property type="entry name" value="Ribosomal protein S6 kinase"/>
    <property type="match status" value="1"/>
</dbReference>
<dbReference type="PROSITE" id="PS00107">
    <property type="entry name" value="PROTEIN_KINASE_ATP"/>
    <property type="match status" value="1"/>
</dbReference>
<keyword evidence="19" id="KW-1185">Reference proteome</keyword>
<accession>A0A6Q2XRZ9</accession>
<evidence type="ECO:0000256" key="3">
    <source>
        <dbReference type="ARBA" id="ARBA00012513"/>
    </source>
</evidence>
<keyword evidence="7" id="KW-0677">Repeat</keyword>
<comment type="catalytic activity">
    <reaction evidence="11">
        <text>L-threonyl-[protein] + ATP = O-phospho-L-threonyl-[protein] + ADP + H(+)</text>
        <dbReference type="Rhea" id="RHEA:46608"/>
        <dbReference type="Rhea" id="RHEA-COMP:11060"/>
        <dbReference type="Rhea" id="RHEA-COMP:11605"/>
        <dbReference type="ChEBI" id="CHEBI:15378"/>
        <dbReference type="ChEBI" id="CHEBI:30013"/>
        <dbReference type="ChEBI" id="CHEBI:30616"/>
        <dbReference type="ChEBI" id="CHEBI:61977"/>
        <dbReference type="ChEBI" id="CHEBI:456216"/>
        <dbReference type="EC" id="2.7.11.1"/>
    </reaction>
</comment>
<dbReference type="PROSITE" id="PS51285">
    <property type="entry name" value="AGC_KINASE_CTER"/>
    <property type="match status" value="1"/>
</dbReference>
<dbReference type="SMART" id="SM00133">
    <property type="entry name" value="S_TK_X"/>
    <property type="match status" value="1"/>
</dbReference>
<comment type="similarity">
    <text evidence="2">Belongs to the protein kinase superfamily. AGC Ser/Thr protein kinase family. S6 kinase subfamily.</text>
</comment>
<organism evidence="18 19">
    <name type="scientific">Esox lucius</name>
    <name type="common">Northern pike</name>
    <dbReference type="NCBI Taxonomy" id="8010"/>
    <lineage>
        <taxon>Eukaryota</taxon>
        <taxon>Metazoa</taxon>
        <taxon>Chordata</taxon>
        <taxon>Craniata</taxon>
        <taxon>Vertebrata</taxon>
        <taxon>Euteleostomi</taxon>
        <taxon>Actinopterygii</taxon>
        <taxon>Neopterygii</taxon>
        <taxon>Teleostei</taxon>
        <taxon>Protacanthopterygii</taxon>
        <taxon>Esociformes</taxon>
        <taxon>Esocidae</taxon>
        <taxon>Esox</taxon>
    </lineage>
</organism>
<dbReference type="GO" id="GO:0035556">
    <property type="term" value="P:intracellular signal transduction"/>
    <property type="evidence" value="ECO:0007669"/>
    <property type="project" value="InterPro"/>
</dbReference>
<evidence type="ECO:0000256" key="5">
    <source>
        <dbReference type="ARBA" id="ARBA00022553"/>
    </source>
</evidence>
<feature type="domain" description="Protein kinase" evidence="16">
    <location>
        <begin position="45"/>
        <end position="304"/>
    </location>
</feature>
<dbReference type="Ensembl" id="ENSELUT00000053689.2">
    <property type="protein sequence ID" value="ENSELUP00000055967.2"/>
    <property type="gene ID" value="ENSELUG00000012539.3"/>
</dbReference>
<evidence type="ECO:0000256" key="12">
    <source>
        <dbReference type="ARBA" id="ARBA00048679"/>
    </source>
</evidence>
<dbReference type="GO" id="GO:0004674">
    <property type="term" value="F:protein serine/threonine kinase activity"/>
    <property type="evidence" value="ECO:0007669"/>
    <property type="project" value="UniProtKB-KW"/>
</dbReference>
<dbReference type="CDD" id="cd05582">
    <property type="entry name" value="STKc_RSK_N"/>
    <property type="match status" value="1"/>
</dbReference>
<keyword evidence="5" id="KW-0597">Phosphoprotein</keyword>
<comment type="catalytic activity">
    <reaction evidence="12">
        <text>L-seryl-[protein] + ATP = O-phospho-L-seryl-[protein] + ADP + H(+)</text>
        <dbReference type="Rhea" id="RHEA:17989"/>
        <dbReference type="Rhea" id="RHEA-COMP:9863"/>
        <dbReference type="Rhea" id="RHEA-COMP:11604"/>
        <dbReference type="ChEBI" id="CHEBI:15378"/>
        <dbReference type="ChEBI" id="CHEBI:29999"/>
        <dbReference type="ChEBI" id="CHEBI:30616"/>
        <dbReference type="ChEBI" id="CHEBI:83421"/>
        <dbReference type="ChEBI" id="CHEBI:456216"/>
        <dbReference type="EC" id="2.7.11.1"/>
    </reaction>
</comment>
<dbReference type="InterPro" id="IPR017441">
    <property type="entry name" value="Protein_kinase_ATP_BS"/>
</dbReference>
<evidence type="ECO:0000256" key="9">
    <source>
        <dbReference type="ARBA" id="ARBA00022777"/>
    </source>
</evidence>
<reference evidence="19" key="1">
    <citation type="journal article" date="2014" name="PLoS ONE">
        <title>The genome and linkage map of the northern pike (Esox lucius): conserved synteny revealed between the salmonid sister group and the Neoteleostei.</title>
        <authorList>
            <person name="Rondeau E.B."/>
            <person name="Minkley D.R."/>
            <person name="Leong J.S."/>
            <person name="Messmer A.M."/>
            <person name="Jantzen J.R."/>
            <person name="von Schalburg K.R."/>
            <person name="Lemon C."/>
            <person name="Bird N.H."/>
            <person name="Koop B.F."/>
        </authorList>
    </citation>
    <scope>NUCLEOTIDE SEQUENCE</scope>
</reference>
<dbReference type="GO" id="GO:0000287">
    <property type="term" value="F:magnesium ion binding"/>
    <property type="evidence" value="ECO:0007669"/>
    <property type="project" value="InterPro"/>
</dbReference>
<dbReference type="GeneTree" id="ENSGT00940000159370"/>
<dbReference type="PANTHER" id="PTHR24351">
    <property type="entry name" value="RIBOSOMAL PROTEIN S6 KINASE"/>
    <property type="match status" value="1"/>
</dbReference>
<reference evidence="18" key="4">
    <citation type="submission" date="2025-09" db="UniProtKB">
        <authorList>
            <consortium name="Ensembl"/>
        </authorList>
    </citation>
    <scope>IDENTIFICATION</scope>
</reference>
<comment type="cofactor">
    <cofactor evidence="1">
        <name>Mg(2+)</name>
        <dbReference type="ChEBI" id="CHEBI:18420"/>
    </cofactor>
</comment>
<dbReference type="PIRSF" id="PIRSF000606">
    <property type="entry name" value="Ribsml_S6_kin_2"/>
    <property type="match status" value="1"/>
</dbReference>
<dbReference type="SUPFAM" id="SSF56112">
    <property type="entry name" value="Protein kinase-like (PK-like)"/>
    <property type="match status" value="2"/>
</dbReference>
<dbReference type="InterPro" id="IPR017892">
    <property type="entry name" value="Pkinase_C"/>
</dbReference>
<evidence type="ECO:0000256" key="11">
    <source>
        <dbReference type="ARBA" id="ARBA00047899"/>
    </source>
</evidence>
<feature type="active site" description="Proton acceptor" evidence="13">
    <location>
        <position position="505"/>
    </location>
</feature>
<evidence type="ECO:0000259" key="17">
    <source>
        <dbReference type="PROSITE" id="PS51285"/>
    </source>
</evidence>
<dbReference type="Bgee" id="ENSELUG00000012539">
    <property type="expression patterns" value="Expressed in camera-type eye and 13 other cell types or tissues"/>
</dbReference>
<evidence type="ECO:0000256" key="10">
    <source>
        <dbReference type="ARBA" id="ARBA00022840"/>
    </source>
</evidence>
<name>A0A6Q2XRZ9_ESOLU</name>
<dbReference type="FunFam" id="1.10.510.10:FF:000010">
    <property type="entry name" value="Ribosomal protein S6 kinase"/>
    <property type="match status" value="1"/>
</dbReference>
<evidence type="ECO:0000259" key="16">
    <source>
        <dbReference type="PROSITE" id="PS50011"/>
    </source>
</evidence>
<dbReference type="GO" id="GO:0005524">
    <property type="term" value="F:ATP binding"/>
    <property type="evidence" value="ECO:0007669"/>
    <property type="project" value="UniProtKB-UniRule"/>
</dbReference>
<feature type="domain" description="Protein kinase" evidence="16">
    <location>
        <begin position="393"/>
        <end position="645"/>
    </location>
</feature>
<feature type="binding site" evidence="14">
    <location>
        <begin position="51"/>
        <end position="59"/>
    </location>
    <ligand>
        <name>ATP</name>
        <dbReference type="ChEBI" id="CHEBI:30616"/>
    </ligand>
</feature>
<dbReference type="Proteomes" id="UP000265140">
    <property type="component" value="Chromosome 21"/>
</dbReference>
<dbReference type="InterPro" id="IPR000719">
    <property type="entry name" value="Prot_kinase_dom"/>
</dbReference>
<evidence type="ECO:0000256" key="1">
    <source>
        <dbReference type="ARBA" id="ARBA00001946"/>
    </source>
</evidence>
<keyword evidence="6" id="KW-0808">Transferase</keyword>
<evidence type="ECO:0000256" key="15">
    <source>
        <dbReference type="PROSITE-ProRule" id="PRU10141"/>
    </source>
</evidence>
<evidence type="ECO:0000313" key="18">
    <source>
        <dbReference type="Ensembl" id="ENSELUP00000055967.2"/>
    </source>
</evidence>
<evidence type="ECO:0000256" key="8">
    <source>
        <dbReference type="ARBA" id="ARBA00022741"/>
    </source>
</evidence>
<reference evidence="18" key="2">
    <citation type="submission" date="2020-02" db="EMBL/GenBank/DDBJ databases">
        <title>Esox lucius (northern pike) genome, fEsoLuc1, primary haplotype.</title>
        <authorList>
            <person name="Myers G."/>
            <person name="Karagic N."/>
            <person name="Meyer A."/>
            <person name="Pippel M."/>
            <person name="Reichard M."/>
            <person name="Winkler S."/>
            <person name="Tracey A."/>
            <person name="Sims Y."/>
            <person name="Howe K."/>
            <person name="Rhie A."/>
            <person name="Formenti G."/>
            <person name="Durbin R."/>
            <person name="Fedrigo O."/>
            <person name="Jarvis E.D."/>
        </authorList>
    </citation>
    <scope>NUCLEOTIDE SEQUENCE [LARGE SCALE GENOMIC DNA]</scope>
</reference>
<dbReference type="InterPro" id="IPR008271">
    <property type="entry name" value="Ser/Thr_kinase_AS"/>
</dbReference>
<sequence>MYVCVCVFRIMYACVSDQQEDESVNEINITNHTKEGSEKGDPRQFELRKVLGQGSFGKVFLVKKTTGPDAGQLYAMKVLKKATLKVRDRMRTKMERDILVEVNHPFIVKLHYAFQTEGKLYLILDFLRGGDLFTRLSKEVMFTEEDVKFYLAELALALDHLHSLGIIYRDLKPENILLDEEGHIKLTDFGLSKESIDHENKAYSFCGTVEYMAPEVVNRRGHTTSADWWSYGVLMFEMLTGTLPFQGKDRKETMTMILKAKLGMPQFLSSEAQSLLRNLFKRNPTNRLGAGPDGVEEIKRHHFYCTIDWNKLFRRELHPPFKPATGRPDDTFYFDPEFTAKTPKDSPGVPPSANAHQLFRGFSFVAITSEEESQPLQTFVVQTHTHTHTHTQLNGVDDVGIGLYVLVPECVCVSTFQIISKAKRDPTEEVEILLRYGQHPNVITLKDVFDDGRTVYLVTELMKGGELLDKILRQKFFSEREASAVLYTITKTVEYLHMQGVVHRDLKPSNILYVDEGGNAESIRICDFGFAKQLRAENGLLMTPCYTANFVAPEVLKKQGYDAACDVWSLGVLLYTMLTGFTPFANGPEDTPEEILARIGSGKFSLTGGYWNSVSAEAKELVSKMLHVDPHQRLTAGQVLHHPWVTHRDQLPKFTLTRQDAPHLVKGAMAATYSALNRNVPPILDPVGCSTLAQRRGLKKLTSTAL</sequence>
<protein>
    <recommendedName>
        <fullName evidence="3">non-specific serine/threonine protein kinase</fullName>
        <ecNumber evidence="3">2.7.11.1</ecNumber>
    </recommendedName>
</protein>
<evidence type="ECO:0000256" key="2">
    <source>
        <dbReference type="ARBA" id="ARBA00009804"/>
    </source>
</evidence>
<dbReference type="Pfam" id="PF00069">
    <property type="entry name" value="Pkinase"/>
    <property type="match status" value="2"/>
</dbReference>
<dbReference type="InterPro" id="IPR000961">
    <property type="entry name" value="AGC-kinase_C"/>
</dbReference>
<dbReference type="Pfam" id="PF00433">
    <property type="entry name" value="Pkinase_C"/>
    <property type="match status" value="1"/>
</dbReference>
<dbReference type="AlphaFoldDB" id="A0A6Q2XRZ9"/>
<evidence type="ECO:0000313" key="19">
    <source>
        <dbReference type="Proteomes" id="UP000265140"/>
    </source>
</evidence>
<dbReference type="PROSITE" id="PS50011">
    <property type="entry name" value="PROTEIN_KINASE_DOM"/>
    <property type="match status" value="2"/>
</dbReference>
<dbReference type="Gene3D" id="1.10.510.10">
    <property type="entry name" value="Transferase(Phosphotransferase) domain 1"/>
    <property type="match status" value="2"/>
</dbReference>
<evidence type="ECO:0000256" key="6">
    <source>
        <dbReference type="ARBA" id="ARBA00022679"/>
    </source>
</evidence>
<dbReference type="InterPro" id="IPR041906">
    <property type="entry name" value="RSK_N"/>
</dbReference>
<evidence type="ECO:0000256" key="14">
    <source>
        <dbReference type="PIRSR" id="PIRSR000606-51"/>
    </source>
</evidence>
<keyword evidence="8 14" id="KW-0547">Nucleotide-binding</keyword>
<dbReference type="InterPro" id="IPR016239">
    <property type="entry name" value="Ribosomal_S6_kinase_II"/>
</dbReference>